<keyword evidence="9" id="KW-1185">Reference proteome</keyword>
<evidence type="ECO:0000256" key="5">
    <source>
        <dbReference type="ARBA" id="ARBA00023237"/>
    </source>
</evidence>
<feature type="domain" description="RagB/SusD" evidence="6">
    <location>
        <begin position="300"/>
        <end position="580"/>
    </location>
</feature>
<dbReference type="SUPFAM" id="SSF48452">
    <property type="entry name" value="TPR-like"/>
    <property type="match status" value="1"/>
</dbReference>
<name>A0ABY6IUH3_9BACT</name>
<dbReference type="Gene3D" id="1.25.40.390">
    <property type="match status" value="1"/>
</dbReference>
<organism evidence="8 9">
    <name type="scientific">Chitinophaga horti</name>
    <dbReference type="NCBI Taxonomy" id="2920382"/>
    <lineage>
        <taxon>Bacteria</taxon>
        <taxon>Pseudomonadati</taxon>
        <taxon>Bacteroidota</taxon>
        <taxon>Chitinophagia</taxon>
        <taxon>Chitinophagales</taxon>
        <taxon>Chitinophagaceae</taxon>
        <taxon>Chitinophaga</taxon>
    </lineage>
</organism>
<reference evidence="8" key="1">
    <citation type="submission" date="2022-10" db="EMBL/GenBank/DDBJ databases">
        <title>Chitinophaga sp. nov., isolated from soil.</title>
        <authorList>
            <person name="Jeon C.O."/>
        </authorList>
    </citation>
    <scope>NUCLEOTIDE SEQUENCE</scope>
    <source>
        <strain evidence="8">R8</strain>
    </source>
</reference>
<dbReference type="RefSeq" id="WP_264279509.1">
    <property type="nucleotide sequence ID" value="NZ_CP107006.1"/>
</dbReference>
<protein>
    <submittedName>
        <fullName evidence="8">RagB/SusD family nutrient uptake outer membrane protein</fullName>
    </submittedName>
</protein>
<evidence type="ECO:0000256" key="3">
    <source>
        <dbReference type="ARBA" id="ARBA00022729"/>
    </source>
</evidence>
<keyword evidence="3" id="KW-0732">Signal</keyword>
<evidence type="ECO:0000256" key="4">
    <source>
        <dbReference type="ARBA" id="ARBA00023136"/>
    </source>
</evidence>
<comment type="subcellular location">
    <subcellularLocation>
        <location evidence="1">Cell outer membrane</location>
    </subcellularLocation>
</comment>
<keyword evidence="4" id="KW-0472">Membrane</keyword>
<evidence type="ECO:0000256" key="1">
    <source>
        <dbReference type="ARBA" id="ARBA00004442"/>
    </source>
</evidence>
<evidence type="ECO:0000256" key="2">
    <source>
        <dbReference type="ARBA" id="ARBA00006275"/>
    </source>
</evidence>
<dbReference type="InterPro" id="IPR012944">
    <property type="entry name" value="SusD_RagB_dom"/>
</dbReference>
<dbReference type="EMBL" id="CP107006">
    <property type="protein sequence ID" value="UYQ91017.1"/>
    <property type="molecule type" value="Genomic_DNA"/>
</dbReference>
<accession>A0ABY6IUH3</accession>
<evidence type="ECO:0000259" key="7">
    <source>
        <dbReference type="Pfam" id="PF14322"/>
    </source>
</evidence>
<dbReference type="Pfam" id="PF14322">
    <property type="entry name" value="SusD-like_3"/>
    <property type="match status" value="1"/>
</dbReference>
<evidence type="ECO:0000313" key="9">
    <source>
        <dbReference type="Proteomes" id="UP001162741"/>
    </source>
</evidence>
<sequence length="580" mass="67498">MPVAPVCLQKDFLNQVPDDRLNIDDVFKRQVTTEQYLSNVYSQIISEVDWNTGVPWEGLSDELDVTYNNYATYAMNLGNWDRNRGDYNFWTHYYKAIRSATYFLERVDENKELTPETLQNFKGEARFLRAYFYFMLMRQYGPVVLMPEKTIAPDATIEEMSIPRSSFDECVNYVVSEMDKSMEDLPEWQSNTRDYSRIKKAMVMAYKARVLLYAASPLYNGNTDYPDFKNKDGKVLINATYDPQKWKRAADAAKAVIDLPYFELYKEITNGKIDPMKSYKNLFLMDWNKEIIMAKVTDMFSFDKNGSPYKVGGWSSWGPTQQIIDDYFMANGRSITDPLSGYVENGYSTTADAYTTANTYNMYVGREPRFYVSITYNGSKWINNVAGTNNQPITVEMFNGGNSGKYSGANWSRTGYGMRKFVHPSSDLVQNRLAGRMEVHMRLGEIYLDYVEALNEYDYGNADVLKYLNLIRERAGITLYGDPSLPAPASQEAMREAIRRERRIELAFENHRYFDTRRWKIAEQTDGGAFYGMNIEARNNAEFFKRTLFETRIFHKKYYLWNIVQGELNRNKNLVENPGW</sequence>
<keyword evidence="5" id="KW-0998">Cell outer membrane</keyword>
<dbReference type="InterPro" id="IPR011990">
    <property type="entry name" value="TPR-like_helical_dom_sf"/>
</dbReference>
<proteinExistence type="inferred from homology"/>
<dbReference type="Proteomes" id="UP001162741">
    <property type="component" value="Chromosome"/>
</dbReference>
<comment type="similarity">
    <text evidence="2">Belongs to the SusD family.</text>
</comment>
<feature type="domain" description="SusD-like N-terminal" evidence="7">
    <location>
        <begin position="11"/>
        <end position="212"/>
    </location>
</feature>
<evidence type="ECO:0000313" key="8">
    <source>
        <dbReference type="EMBL" id="UYQ91017.1"/>
    </source>
</evidence>
<dbReference type="InterPro" id="IPR033985">
    <property type="entry name" value="SusD-like_N"/>
</dbReference>
<gene>
    <name evidence="8" type="ORF">MKQ68_13030</name>
</gene>
<dbReference type="Pfam" id="PF07980">
    <property type="entry name" value="SusD_RagB"/>
    <property type="match status" value="1"/>
</dbReference>
<evidence type="ECO:0000259" key="6">
    <source>
        <dbReference type="Pfam" id="PF07980"/>
    </source>
</evidence>